<evidence type="ECO:0000259" key="3">
    <source>
        <dbReference type="Pfam" id="PF13464"/>
    </source>
</evidence>
<keyword evidence="2" id="KW-0812">Transmembrane</keyword>
<accession>A0A017HNP6</accession>
<feature type="transmembrane region" description="Helical" evidence="2">
    <location>
        <begin position="175"/>
        <end position="194"/>
    </location>
</feature>
<dbReference type="PANTHER" id="PTHR34475">
    <property type="match status" value="1"/>
</dbReference>
<gene>
    <name evidence="4" type="ORF">Rumeso_02575</name>
</gene>
<evidence type="ECO:0000313" key="5">
    <source>
        <dbReference type="Proteomes" id="UP000019666"/>
    </source>
</evidence>
<dbReference type="PATRIC" id="fig|442562.3.peg.2537"/>
<reference evidence="4 5" key="1">
    <citation type="submission" date="2013-02" db="EMBL/GenBank/DDBJ databases">
        <authorList>
            <person name="Fiebig A."/>
            <person name="Goeker M."/>
            <person name="Klenk H.-P.P."/>
        </authorList>
    </citation>
    <scope>NUCLEOTIDE SEQUENCE [LARGE SCALE GENOMIC DNA]</scope>
    <source>
        <strain evidence="4 5">DSM 19309</strain>
    </source>
</reference>
<evidence type="ECO:0000313" key="4">
    <source>
        <dbReference type="EMBL" id="EYD75793.1"/>
    </source>
</evidence>
<dbReference type="HOGENOM" id="CLU_036893_0_0_5"/>
<keyword evidence="5" id="KW-1185">Reference proteome</keyword>
<evidence type="ECO:0000256" key="1">
    <source>
        <dbReference type="SAM" id="MobiDB-lite"/>
    </source>
</evidence>
<dbReference type="InterPro" id="IPR050400">
    <property type="entry name" value="Bact_Cytoskel_RodZ"/>
</dbReference>
<feature type="region of interest" description="Disordered" evidence="1">
    <location>
        <begin position="453"/>
        <end position="472"/>
    </location>
</feature>
<evidence type="ECO:0000256" key="2">
    <source>
        <dbReference type="SAM" id="Phobius"/>
    </source>
</evidence>
<dbReference type="EMBL" id="AOSK01000065">
    <property type="protein sequence ID" value="EYD75793.1"/>
    <property type="molecule type" value="Genomic_DNA"/>
</dbReference>
<dbReference type="Gene3D" id="1.10.260.40">
    <property type="entry name" value="lambda repressor-like DNA-binding domains"/>
    <property type="match status" value="1"/>
</dbReference>
<dbReference type="Proteomes" id="UP000019666">
    <property type="component" value="Unassembled WGS sequence"/>
</dbReference>
<keyword evidence="2" id="KW-0472">Membrane</keyword>
<feature type="domain" description="Cytoskeleton protein RodZ-like C-terminal" evidence="3">
    <location>
        <begin position="346"/>
        <end position="410"/>
    </location>
</feature>
<dbReference type="Pfam" id="PF13464">
    <property type="entry name" value="RodZ_C"/>
    <property type="match status" value="1"/>
</dbReference>
<dbReference type="AlphaFoldDB" id="A0A017HNP6"/>
<dbReference type="GO" id="GO:0003677">
    <property type="term" value="F:DNA binding"/>
    <property type="evidence" value="ECO:0007669"/>
    <property type="project" value="InterPro"/>
</dbReference>
<name>A0A017HNP6_9RHOB</name>
<comment type="caution">
    <text evidence="4">The sequence shown here is derived from an EMBL/GenBank/DDBJ whole genome shotgun (WGS) entry which is preliminary data.</text>
</comment>
<dbReference type="Pfam" id="PF13413">
    <property type="entry name" value="HTH_25"/>
    <property type="match status" value="1"/>
</dbReference>
<dbReference type="STRING" id="442562.Rumeso_02575"/>
<dbReference type="InterPro" id="IPR025194">
    <property type="entry name" value="RodZ-like_C"/>
</dbReference>
<protein>
    <recommendedName>
        <fullName evidence="3">Cytoskeleton protein RodZ-like C-terminal domain-containing protein</fullName>
    </recommendedName>
</protein>
<keyword evidence="2" id="KW-1133">Transmembrane helix</keyword>
<dbReference type="PANTHER" id="PTHR34475:SF1">
    <property type="entry name" value="CYTOSKELETON PROTEIN RODZ"/>
    <property type="match status" value="1"/>
</dbReference>
<dbReference type="InterPro" id="IPR010982">
    <property type="entry name" value="Lambda_DNA-bd_dom_sf"/>
</dbReference>
<organism evidence="4 5">
    <name type="scientific">Rubellimicrobium mesophilum DSM 19309</name>
    <dbReference type="NCBI Taxonomy" id="442562"/>
    <lineage>
        <taxon>Bacteria</taxon>
        <taxon>Pseudomonadati</taxon>
        <taxon>Pseudomonadota</taxon>
        <taxon>Alphaproteobacteria</taxon>
        <taxon>Rhodobacterales</taxon>
        <taxon>Roseobacteraceae</taxon>
        <taxon>Rubellimicrobium</taxon>
    </lineage>
</organism>
<proteinExistence type="predicted"/>
<sequence>MGPRKRIVKGHFGAGRDCGADLMIGRGYLRTKAVEEADQRGFDAFELRLGDLMRGERATMGKSLLDIQRELKIKAAYIAAIENADPSAFDTPGFIAGYVRSYARYLNMDPDWAFETFCRESGFATPSGAPMSSAGRGPREEKVADTGLGKEIFAIQGGPFLPAGEGFLANVEPRAVGSVLVLVALLAGLGYGGWTVLREIQKVTFAPVEQAPTVVAEVDPLAGGAKPEAEDPQFASIVVPSAEALDRLYQPEALDVPVLVPRDGPIAALDPASVGTIPAPTSAGASVAPEATVNVAATQVYGPPAPPSAAADPTGVEEALASVLGPMPADPDAVQVTTGPAPKLELVAARDAWVRVNAPDGSVIFEGILKPGDTFELPATVEPAKLRVGDSGALYMAVNGVPYGPVGDDGAVTSGVALSAETITTSYAAADPAQDEKLAEYVAVASAEQAQARTMPGVEVAPAEPEDPALTE</sequence>